<dbReference type="PANTHER" id="PTHR12463:SF1">
    <property type="entry name" value="2-OXOGLUTARATE AND FE-DEPENDENT OXYGENASE FAMILY PROTEIN"/>
    <property type="match status" value="1"/>
</dbReference>
<dbReference type="GO" id="GO:0070988">
    <property type="term" value="P:demethylation"/>
    <property type="evidence" value="ECO:0007669"/>
    <property type="project" value="InterPro"/>
</dbReference>
<dbReference type="EMBL" id="HBNR01012407">
    <property type="protein sequence ID" value="CAE4568391.1"/>
    <property type="molecule type" value="Transcribed_RNA"/>
</dbReference>
<dbReference type="GO" id="GO:0032451">
    <property type="term" value="F:demethylase activity"/>
    <property type="evidence" value="ECO:0007669"/>
    <property type="project" value="TreeGrafter"/>
</dbReference>
<dbReference type="InterPro" id="IPR037151">
    <property type="entry name" value="AlkB-like_sf"/>
</dbReference>
<accession>A0A7S4UZV8</accession>
<evidence type="ECO:0000256" key="1">
    <source>
        <dbReference type="SAM" id="MobiDB-lite"/>
    </source>
</evidence>
<dbReference type="AlphaFoldDB" id="A0A7S4UZV8"/>
<name>A0A7S4UZV8_9DINO</name>
<sequence>MAALARFPVFTRVRGRAHPRMGFKEASGMFQWEAIAKELGVSQEEAMRRAFGRGSKTYHFIPQRARIDGNLPKVGILLRNEVITEDEERSAMAYLRGAGVAWQPREHRGLRANFGPTLTPQYKVHRHYRLTKIPSALEPLRRKLLGLLTSSEDVRRFAMTPRVRDGHIGHSEEECFNQALLQRYQGGIDPADAHSQALPMHLDQRDDWAEVIAAVSLGSPGHIFFSSSKPGTCLTEREMLRLVRQRKGVLLRLPPRSAYAFYGFARYGLCHGVAGPNGGPHGNGFDRITVTWRSVKAPLEPALDPPRELPGAGSREDVGLWGQHG</sequence>
<protein>
    <submittedName>
        <fullName evidence="2">Uncharacterized protein</fullName>
    </submittedName>
</protein>
<reference evidence="2" key="1">
    <citation type="submission" date="2021-01" db="EMBL/GenBank/DDBJ databases">
        <authorList>
            <person name="Corre E."/>
            <person name="Pelletier E."/>
            <person name="Niang G."/>
            <person name="Scheremetjew M."/>
            <person name="Finn R."/>
            <person name="Kale V."/>
            <person name="Holt S."/>
            <person name="Cochrane G."/>
            <person name="Meng A."/>
            <person name="Brown T."/>
            <person name="Cohen L."/>
        </authorList>
    </citation>
    <scope>NUCLEOTIDE SEQUENCE</scope>
    <source>
        <strain evidence="2">CCMP3105</strain>
    </source>
</reference>
<dbReference type="SUPFAM" id="SSF51197">
    <property type="entry name" value="Clavaminate synthase-like"/>
    <property type="match status" value="1"/>
</dbReference>
<dbReference type="Gene3D" id="2.60.120.590">
    <property type="entry name" value="Alpha-ketoglutarate-dependent dioxygenase AlkB-like"/>
    <property type="match status" value="1"/>
</dbReference>
<dbReference type="InterPro" id="IPR032857">
    <property type="entry name" value="ALKBH4"/>
</dbReference>
<evidence type="ECO:0000313" key="2">
    <source>
        <dbReference type="EMBL" id="CAE4568391.1"/>
    </source>
</evidence>
<gene>
    <name evidence="2" type="ORF">AMON00008_LOCUS8010</name>
</gene>
<feature type="region of interest" description="Disordered" evidence="1">
    <location>
        <begin position="301"/>
        <end position="325"/>
    </location>
</feature>
<dbReference type="PANTHER" id="PTHR12463">
    <property type="entry name" value="OXYGENASE-RELATED"/>
    <property type="match status" value="1"/>
</dbReference>
<organism evidence="2">
    <name type="scientific">Alexandrium monilatum</name>
    <dbReference type="NCBI Taxonomy" id="311494"/>
    <lineage>
        <taxon>Eukaryota</taxon>
        <taxon>Sar</taxon>
        <taxon>Alveolata</taxon>
        <taxon>Dinophyceae</taxon>
        <taxon>Gonyaulacales</taxon>
        <taxon>Pyrocystaceae</taxon>
        <taxon>Alexandrium</taxon>
    </lineage>
</organism>
<proteinExistence type="predicted"/>
<dbReference type="GO" id="GO:0016491">
    <property type="term" value="F:oxidoreductase activity"/>
    <property type="evidence" value="ECO:0007669"/>
    <property type="project" value="TreeGrafter"/>
</dbReference>